<dbReference type="CDD" id="cd02869">
    <property type="entry name" value="PseudoU_synth_RluA_like"/>
    <property type="match status" value="1"/>
</dbReference>
<dbReference type="InterPro" id="IPR006145">
    <property type="entry name" value="PsdUridine_synth_RsuA/RluA"/>
</dbReference>
<dbReference type="Pfam" id="PF00849">
    <property type="entry name" value="PseudoU_synth_2"/>
    <property type="match status" value="1"/>
</dbReference>
<evidence type="ECO:0000313" key="5">
    <source>
        <dbReference type="EMBL" id="KZS48204.1"/>
    </source>
</evidence>
<name>A0A163LKE3_9BACL</name>
<dbReference type="SUPFAM" id="SSF55120">
    <property type="entry name" value="Pseudouridine synthase"/>
    <property type="match status" value="1"/>
</dbReference>
<dbReference type="InterPro" id="IPR020103">
    <property type="entry name" value="PsdUridine_synth_cat_dom_sf"/>
</dbReference>
<dbReference type="GO" id="GO:0140098">
    <property type="term" value="F:catalytic activity, acting on RNA"/>
    <property type="evidence" value="ECO:0007669"/>
    <property type="project" value="UniProtKB-ARBA"/>
</dbReference>
<dbReference type="Gene3D" id="3.30.2350.10">
    <property type="entry name" value="Pseudouridine synthase"/>
    <property type="match status" value="1"/>
</dbReference>
<dbReference type="GO" id="GO:0003723">
    <property type="term" value="F:RNA binding"/>
    <property type="evidence" value="ECO:0007669"/>
    <property type="project" value="InterPro"/>
</dbReference>
<protein>
    <recommendedName>
        <fullName evidence="2">RNA pseudouridylate synthase</fullName>
    </recommendedName>
    <alternativeName>
        <fullName evidence="3">RNA-uridine isomerase</fullName>
    </alternativeName>
</protein>
<evidence type="ECO:0000313" key="6">
    <source>
        <dbReference type="Proteomes" id="UP000076796"/>
    </source>
</evidence>
<dbReference type="EMBL" id="LWMH01000001">
    <property type="protein sequence ID" value="KZS48204.1"/>
    <property type="molecule type" value="Genomic_DNA"/>
</dbReference>
<dbReference type="Proteomes" id="UP000076796">
    <property type="component" value="Unassembled WGS sequence"/>
</dbReference>
<comment type="caution">
    <text evidence="5">The sequence shown here is derived from an EMBL/GenBank/DDBJ whole genome shotgun (WGS) entry which is preliminary data.</text>
</comment>
<evidence type="ECO:0000256" key="1">
    <source>
        <dbReference type="ARBA" id="ARBA00000073"/>
    </source>
</evidence>
<dbReference type="PANTHER" id="PTHR21600">
    <property type="entry name" value="MITOCHONDRIAL RNA PSEUDOURIDINE SYNTHASE"/>
    <property type="match status" value="1"/>
</dbReference>
<dbReference type="OrthoDB" id="9773999at2"/>
<evidence type="ECO:0000259" key="4">
    <source>
        <dbReference type="Pfam" id="PF00849"/>
    </source>
</evidence>
<proteinExistence type="predicted"/>
<sequence>MSRRESAVYPVVPILFEDNHVLGVAKPVNVPSQEDATGDPDMLTILKQDIKERFNKPGNVFLGLVHRLDRPVGGAMVFAKTSKAASRLSEAVRSRSFRKQYVAVVHGIPSKPSGRLVDMLYKDAKTNTVHVTSEGTDGAKEAILDYTVLQTSEGFSLVLIELHTGRPHQIRVQLNHAGHPLFGDQKYGSKVNKAGQQIALWSVLVGFPHPVTKEDISIHSMPPPVYPWTSFSLDKLELALQAYR</sequence>
<dbReference type="RefSeq" id="WP_006209575.1">
    <property type="nucleotide sequence ID" value="NZ_CP147845.1"/>
</dbReference>
<gene>
    <name evidence="5" type="ORF">AWU65_20855</name>
</gene>
<dbReference type="GeneID" id="97556283"/>
<feature type="domain" description="Pseudouridine synthase RsuA/RluA-like" evidence="4">
    <location>
        <begin position="21"/>
        <end position="176"/>
    </location>
</feature>
<evidence type="ECO:0000256" key="2">
    <source>
        <dbReference type="ARBA" id="ARBA00031870"/>
    </source>
</evidence>
<keyword evidence="6" id="KW-1185">Reference proteome</keyword>
<organism evidence="5 6">
    <name type="scientific">Paenibacillus glucanolyticus</name>
    <dbReference type="NCBI Taxonomy" id="59843"/>
    <lineage>
        <taxon>Bacteria</taxon>
        <taxon>Bacillati</taxon>
        <taxon>Bacillota</taxon>
        <taxon>Bacilli</taxon>
        <taxon>Bacillales</taxon>
        <taxon>Paenibacillaceae</taxon>
        <taxon>Paenibacillus</taxon>
    </lineage>
</organism>
<dbReference type="GO" id="GO:0009982">
    <property type="term" value="F:pseudouridine synthase activity"/>
    <property type="evidence" value="ECO:0007669"/>
    <property type="project" value="InterPro"/>
</dbReference>
<dbReference type="STRING" id="59843.A3958_20040"/>
<comment type="catalytic activity">
    <reaction evidence="1">
        <text>a uridine in RNA = a pseudouridine in RNA</text>
        <dbReference type="Rhea" id="RHEA:48348"/>
        <dbReference type="Rhea" id="RHEA-COMP:12068"/>
        <dbReference type="Rhea" id="RHEA-COMP:12069"/>
        <dbReference type="ChEBI" id="CHEBI:65314"/>
        <dbReference type="ChEBI" id="CHEBI:65315"/>
    </reaction>
</comment>
<dbReference type="GO" id="GO:0006396">
    <property type="term" value="P:RNA processing"/>
    <property type="evidence" value="ECO:0007669"/>
    <property type="project" value="UniProtKB-ARBA"/>
</dbReference>
<reference evidence="5" key="1">
    <citation type="journal article" date="2016" name="Genome Announc.">
        <title>Draft genomes of two strains of Paenibacillus glucanolyticus with capability to degrade lignocellulose.</title>
        <authorList>
            <person name="Mathews S.L."/>
            <person name="Pawlak J."/>
            <person name="Grunden A.M."/>
        </authorList>
    </citation>
    <scope>NUCLEOTIDE SEQUENCE [LARGE SCALE GENOMIC DNA]</scope>
    <source>
        <strain evidence="5">SLM1</strain>
    </source>
</reference>
<evidence type="ECO:0000256" key="3">
    <source>
        <dbReference type="ARBA" id="ARBA00033164"/>
    </source>
</evidence>
<dbReference type="GO" id="GO:0001522">
    <property type="term" value="P:pseudouridine synthesis"/>
    <property type="evidence" value="ECO:0007669"/>
    <property type="project" value="InterPro"/>
</dbReference>
<dbReference type="AlphaFoldDB" id="A0A163LKE3"/>
<accession>A0A163LKE3</accession>
<dbReference type="InterPro" id="IPR050188">
    <property type="entry name" value="RluA_PseudoU_synthase"/>
</dbReference>